<dbReference type="EMBL" id="CP033459">
    <property type="protein sequence ID" value="QFQ12839.1"/>
    <property type="molecule type" value="Genomic_DNA"/>
</dbReference>
<dbReference type="AlphaFoldDB" id="A0A5P8E710"/>
<gene>
    <name evidence="3" type="ORF">C7Y71_007295</name>
</gene>
<name>A0A5P8E710_9BACT</name>
<dbReference type="Pfam" id="PF13201">
    <property type="entry name" value="PCMD"/>
    <property type="match status" value="1"/>
</dbReference>
<evidence type="ECO:0000313" key="4">
    <source>
        <dbReference type="Proteomes" id="UP000249375"/>
    </source>
</evidence>
<dbReference type="InterPro" id="IPR038653">
    <property type="entry name" value="Put_CMD_sf"/>
</dbReference>
<protein>
    <recommendedName>
        <fullName evidence="2">Putative carbohydrate metabolism domain-containing protein</fullName>
    </recommendedName>
</protein>
<keyword evidence="1" id="KW-0732">Signal</keyword>
<evidence type="ECO:0000313" key="3">
    <source>
        <dbReference type="EMBL" id="QFQ12839.1"/>
    </source>
</evidence>
<proteinExistence type="predicted"/>
<sequence>MNCKLLTALLAILVSLTSCIREEALNTECDILGVEESWINSLPEGFLVGNPVIRNESVTFMVKDSADITALNPQFTITPNAILRFRENGVLRDFVADENHDFTTPQIYNVLSEDGNWNKDYTVTFEYPHPIDSCDFEDFTYDPTGKYQVLLQRQNDGSLNGNIWDSGNAGFSFTGQGTSPEVFPTTFVDDGTGVSGRFAKLCTRSTGSLGALVGMPIAAGNLFVGEFDMITAMSNPLGATKMGKPLVHGEPKMLSGWYKYTPGEKVIDRQQQVLDQRDSCDIYAVLFEIDPNKFVPLHGDDVKTSERIVSIAQMDDPGEPAEWTYFELPFLPMNGKTFSKERMQQGGYAIAVVMTSSRGGAYFRGAPGSTMCVDNIKITWN</sequence>
<reference evidence="3 4" key="1">
    <citation type="submission" date="2018-11" db="EMBL/GenBank/DDBJ databases">
        <authorList>
            <person name="Na S.W."/>
            <person name="Baik M."/>
        </authorList>
    </citation>
    <scope>NUCLEOTIDE SEQUENCE [LARGE SCALE GENOMIC DNA]</scope>
    <source>
        <strain evidence="3 4">E39</strain>
    </source>
</reference>
<evidence type="ECO:0000256" key="1">
    <source>
        <dbReference type="SAM" id="SignalP"/>
    </source>
</evidence>
<organism evidence="3 4">
    <name type="scientific">Pseudoprevotella muciniphila</name>
    <dbReference type="NCBI Taxonomy" id="2133944"/>
    <lineage>
        <taxon>Bacteria</taxon>
        <taxon>Pseudomonadati</taxon>
        <taxon>Bacteroidota</taxon>
        <taxon>Bacteroidia</taxon>
        <taxon>Bacteroidales</taxon>
        <taxon>Prevotellaceae</taxon>
        <taxon>Pseudoprevotella</taxon>
    </lineage>
</organism>
<dbReference type="OrthoDB" id="713122at2"/>
<feature type="chain" id="PRO_5024304608" description="Putative carbohydrate metabolism domain-containing protein" evidence="1">
    <location>
        <begin position="21"/>
        <end position="381"/>
    </location>
</feature>
<feature type="signal peptide" evidence="1">
    <location>
        <begin position="1"/>
        <end position="20"/>
    </location>
</feature>
<keyword evidence="4" id="KW-1185">Reference proteome</keyword>
<evidence type="ECO:0000259" key="2">
    <source>
        <dbReference type="Pfam" id="PF13201"/>
    </source>
</evidence>
<dbReference type="Gene3D" id="2.60.40.2340">
    <property type="match status" value="1"/>
</dbReference>
<dbReference type="Proteomes" id="UP000249375">
    <property type="component" value="Chromosome"/>
</dbReference>
<dbReference type="InterPro" id="IPR025112">
    <property type="entry name" value="PCMD"/>
</dbReference>
<dbReference type="RefSeq" id="WP_111898271.1">
    <property type="nucleotide sequence ID" value="NZ_CP033459.1"/>
</dbReference>
<dbReference type="PROSITE" id="PS51257">
    <property type="entry name" value="PROKAR_LIPOPROTEIN"/>
    <property type="match status" value="1"/>
</dbReference>
<accession>A0A5P8E710</accession>
<dbReference type="Gene3D" id="2.60.120.890">
    <property type="entry name" value="BT2081, beta-jelly-roll domain"/>
    <property type="match status" value="1"/>
</dbReference>
<feature type="domain" description="Putative carbohydrate metabolism" evidence="2">
    <location>
        <begin position="135"/>
        <end position="378"/>
    </location>
</feature>
<dbReference type="KEGG" id="alq:C7Y71_007295"/>